<reference evidence="2 3" key="1">
    <citation type="submission" date="2018-02" db="EMBL/GenBank/DDBJ databases">
        <title>Genomic Encyclopedia of Archaeal and Bacterial Type Strains, Phase II (KMG-II): from individual species to whole genera.</title>
        <authorList>
            <person name="Goeker M."/>
        </authorList>
    </citation>
    <scope>NUCLEOTIDE SEQUENCE [LARGE SCALE GENOMIC DNA]</scope>
    <source>
        <strain evidence="2 3">DSM 16809</strain>
    </source>
</reference>
<dbReference type="Proteomes" id="UP000239002">
    <property type="component" value="Unassembled WGS sequence"/>
</dbReference>
<dbReference type="InterPro" id="IPR025139">
    <property type="entry name" value="DUF4062"/>
</dbReference>
<gene>
    <name evidence="2" type="ORF">LY01_01155</name>
</gene>
<accession>A0A2S6IMU9</accession>
<proteinExistence type="predicted"/>
<dbReference type="AlphaFoldDB" id="A0A2S6IMU9"/>
<dbReference type="OrthoDB" id="6249026at2"/>
<dbReference type="Pfam" id="PF13271">
    <property type="entry name" value="DUF4062"/>
    <property type="match status" value="1"/>
</dbReference>
<sequence length="391" mass="44994">MPLPITQYQIFLGSPGELSDERTLIEDVIKELNITFGMPNQISLQLLKWETHSAPAVTDNHVQEIINNDIGQSYDLFIGLLWKRFGTPTNKAESGTEEEFLHAYDRFQNNPNSLQILFYFKNAPITPDVDLVQLGKVQKFKKDIINKNVLYGDYSDGEQLSSFLRIHIPKRILQIHNNQSNKKEISEVVIDEVYTSDILIEEEYGLIDYQEQFEESIENSNQALSRITESMNWISDQFSKKTIEITELSSKINNPPSRKTVRSIMVRISKSMGTFGKRIETETPIFFDNFQNAINAMQKTLEIYRSDFRVDQDEALETKESLIELIIEMNGALPATQEFVQSIEDLPRMSKEINMAKSDLKNKLDELVKNIVISISISNDLLDSFNDFIDN</sequence>
<keyword evidence="3" id="KW-1185">Reference proteome</keyword>
<evidence type="ECO:0000313" key="3">
    <source>
        <dbReference type="Proteomes" id="UP000239002"/>
    </source>
</evidence>
<feature type="domain" description="DUF4062" evidence="1">
    <location>
        <begin position="9"/>
        <end position="103"/>
    </location>
</feature>
<dbReference type="EMBL" id="PTJE01000002">
    <property type="protein sequence ID" value="PPK95564.1"/>
    <property type="molecule type" value="Genomic_DNA"/>
</dbReference>
<protein>
    <submittedName>
        <fullName evidence="2">Uncharacterized protein DUF4062</fullName>
    </submittedName>
</protein>
<dbReference type="RefSeq" id="WP_104514869.1">
    <property type="nucleotide sequence ID" value="NZ_MQVW01000002.1"/>
</dbReference>
<organism evidence="2 3">
    <name type="scientific">Nonlabens xylanidelens</name>
    <dbReference type="NCBI Taxonomy" id="191564"/>
    <lineage>
        <taxon>Bacteria</taxon>
        <taxon>Pseudomonadati</taxon>
        <taxon>Bacteroidota</taxon>
        <taxon>Flavobacteriia</taxon>
        <taxon>Flavobacteriales</taxon>
        <taxon>Flavobacteriaceae</taxon>
        <taxon>Nonlabens</taxon>
    </lineage>
</organism>
<comment type="caution">
    <text evidence="2">The sequence shown here is derived from an EMBL/GenBank/DDBJ whole genome shotgun (WGS) entry which is preliminary data.</text>
</comment>
<evidence type="ECO:0000313" key="2">
    <source>
        <dbReference type="EMBL" id="PPK95564.1"/>
    </source>
</evidence>
<name>A0A2S6IMU9_9FLAO</name>
<evidence type="ECO:0000259" key="1">
    <source>
        <dbReference type="Pfam" id="PF13271"/>
    </source>
</evidence>